<evidence type="ECO:0000256" key="10">
    <source>
        <dbReference type="ARBA" id="ARBA00023136"/>
    </source>
</evidence>
<keyword evidence="6 14" id="KW-0378">Hydrolase</keyword>
<proteinExistence type="predicted"/>
<protein>
    <submittedName>
        <fullName evidence="14">M48 family metalloprotease</fullName>
        <ecNumber evidence="14">3.4.24.-</ecNumber>
    </submittedName>
</protein>
<feature type="transmembrane region" description="Helical" evidence="12">
    <location>
        <begin position="707"/>
        <end position="727"/>
    </location>
</feature>
<keyword evidence="15" id="KW-1185">Reference proteome</keyword>
<evidence type="ECO:0000256" key="2">
    <source>
        <dbReference type="ARBA" id="ARBA00022475"/>
    </source>
</evidence>
<dbReference type="Pfam" id="PF01435">
    <property type="entry name" value="Peptidase_M48"/>
    <property type="match status" value="1"/>
</dbReference>
<reference evidence="15" key="1">
    <citation type="submission" date="2023-07" db="EMBL/GenBank/DDBJ databases">
        <title>Novel species in the genus Lipingzhangella isolated from Sambhar Salt Lake.</title>
        <authorList>
            <person name="Jiya N."/>
            <person name="Kajale S."/>
            <person name="Sharma A."/>
        </authorList>
    </citation>
    <scope>NUCLEOTIDE SEQUENCE [LARGE SCALE GENOMIC DNA]</scope>
    <source>
        <strain evidence="15">LS1_29</strain>
    </source>
</reference>
<feature type="transmembrane region" description="Helical" evidence="12">
    <location>
        <begin position="339"/>
        <end position="364"/>
    </location>
</feature>
<gene>
    <name evidence="14" type="ORF">RIF23_10545</name>
</gene>
<dbReference type="GO" id="GO:0008237">
    <property type="term" value="F:metallopeptidase activity"/>
    <property type="evidence" value="ECO:0007669"/>
    <property type="project" value="UniProtKB-KW"/>
</dbReference>
<evidence type="ECO:0000259" key="13">
    <source>
        <dbReference type="Pfam" id="PF01435"/>
    </source>
</evidence>
<feature type="transmembrane region" description="Helical" evidence="12">
    <location>
        <begin position="370"/>
        <end position="395"/>
    </location>
</feature>
<evidence type="ECO:0000256" key="3">
    <source>
        <dbReference type="ARBA" id="ARBA00022670"/>
    </source>
</evidence>
<dbReference type="EMBL" id="JAVLVT010000004">
    <property type="protein sequence ID" value="MDS1270738.1"/>
    <property type="molecule type" value="Genomic_DNA"/>
</dbReference>
<feature type="transmembrane region" description="Helical" evidence="12">
    <location>
        <begin position="407"/>
        <end position="426"/>
    </location>
</feature>
<sequence length="890" mass="93569">MASPVDLPQPGGDTARQFAFQVPSATSVRFLVLITATLGATLPLAQLLVDAARQLNLLPAHGRAGCVAEAQAQVGVLPDQELLATYLACAEAATRGDAVLLLGVVLLPPLLGVAFYTAHPVLLRRRLRALCPSVHAALYRQVVTALRDAELPNPQRVRVLVTPGTTGGARAFGAWGRYWIAVDRSLLVPAHDPGPPSPTADAVLQHEAAHLRNRDIDITYLTIGVWWGFATVAGLTLALLPFADEPATRWVVPLLLALAVLGYARARVLRIREYYADARAGQRADVRAALVVVLERALAVRQTSGTVRWWDRLRRNHPVARRRVAALRDPRLLLRGEPVALVIVGCAVSLGTPGLYMLIIGFTVDDPGWIASHVTGVAAGVPLAVVLTLTMWRATLGFLLGTERQPTAWRAGVSLTAGVLVGQLLLPGLPETTWGAQLLVGPGVFLGLVLALALLAGFVLIARWVSGNAALWLSVCRGRWPLGMVAAGAASLLGLVMTSWFSVVQLVSLTPPHWESVLTWSIATLFTSSRPWLVVSLGFGILVPVMAWVAWQSARQPDGVSWGRRAGQLLCPSWLPALAALLTAGVLSILLALLLPMFRIAGGLLLGAPAAATGDVGLVLVLLPIFGFATLLVGIGGVVLGWQLGGRGASPRGLYAALAYGLVVAVLTTPAIHLGVAVGDCGRAGGVDSACWAGHVPESLYLGLGPFAGLVLCLFYLPTAGVAALVGSGVRRLARRPPWIVARPRRRWPGVVGVAAIALPVTIFLVDEATTATTGVPVPRATEQPGAAESEPAPEVESGVSSREACAAMDTHLAQLANLDSLPPVMGTAESQWLTLHTLEQSEEPVLRAFASVPLARDRCASPVACVDEGALFAAGQYCAVVHPGTGIVR</sequence>
<keyword evidence="4 12" id="KW-0812">Transmembrane</keyword>
<keyword evidence="5" id="KW-0479">Metal-binding</keyword>
<feature type="transmembrane region" description="Helical" evidence="12">
    <location>
        <begin position="532"/>
        <end position="551"/>
    </location>
</feature>
<dbReference type="EC" id="3.4.24.-" evidence="14"/>
<evidence type="ECO:0000256" key="4">
    <source>
        <dbReference type="ARBA" id="ARBA00022692"/>
    </source>
</evidence>
<comment type="cofactor">
    <cofactor evidence="1">
        <name>Zn(2+)</name>
        <dbReference type="ChEBI" id="CHEBI:29105"/>
    </cofactor>
</comment>
<feature type="compositionally biased region" description="Low complexity" evidence="11">
    <location>
        <begin position="785"/>
        <end position="794"/>
    </location>
</feature>
<feature type="domain" description="Peptidase M48" evidence="13">
    <location>
        <begin position="136"/>
        <end position="329"/>
    </location>
</feature>
<evidence type="ECO:0000256" key="6">
    <source>
        <dbReference type="ARBA" id="ARBA00022801"/>
    </source>
</evidence>
<accession>A0ABU2H633</accession>
<comment type="caution">
    <text evidence="14">The sequence shown here is derived from an EMBL/GenBank/DDBJ whole genome shotgun (WGS) entry which is preliminary data.</text>
</comment>
<dbReference type="PANTHER" id="PTHR43221:SF2">
    <property type="entry name" value="PROTEASE HTPX HOMOLOG"/>
    <property type="match status" value="1"/>
</dbReference>
<dbReference type="InterPro" id="IPR001915">
    <property type="entry name" value="Peptidase_M48"/>
</dbReference>
<feature type="transmembrane region" description="Helical" evidence="12">
    <location>
        <begin position="438"/>
        <end position="461"/>
    </location>
</feature>
<evidence type="ECO:0000256" key="1">
    <source>
        <dbReference type="ARBA" id="ARBA00001947"/>
    </source>
</evidence>
<keyword evidence="10 12" id="KW-0472">Membrane</keyword>
<organism evidence="14 15">
    <name type="scientific">Lipingzhangella rawalii</name>
    <dbReference type="NCBI Taxonomy" id="2055835"/>
    <lineage>
        <taxon>Bacteria</taxon>
        <taxon>Bacillati</taxon>
        <taxon>Actinomycetota</taxon>
        <taxon>Actinomycetes</taxon>
        <taxon>Streptosporangiales</taxon>
        <taxon>Nocardiopsidaceae</taxon>
        <taxon>Lipingzhangella</taxon>
    </lineage>
</organism>
<evidence type="ECO:0000256" key="5">
    <source>
        <dbReference type="ARBA" id="ARBA00022723"/>
    </source>
</evidence>
<dbReference type="RefSeq" id="WP_310912286.1">
    <property type="nucleotide sequence ID" value="NZ_JAVLVT010000004.1"/>
</dbReference>
<keyword evidence="7" id="KW-0862">Zinc</keyword>
<feature type="transmembrane region" description="Helical" evidence="12">
    <location>
        <begin position="482"/>
        <end position="503"/>
    </location>
</feature>
<keyword evidence="8 12" id="KW-1133">Transmembrane helix</keyword>
<evidence type="ECO:0000313" key="15">
    <source>
        <dbReference type="Proteomes" id="UP001250214"/>
    </source>
</evidence>
<feature type="transmembrane region" description="Helical" evidence="12">
    <location>
        <begin position="98"/>
        <end position="118"/>
    </location>
</feature>
<feature type="transmembrane region" description="Helical" evidence="12">
    <location>
        <begin position="572"/>
        <end position="598"/>
    </location>
</feature>
<dbReference type="InterPro" id="IPR050083">
    <property type="entry name" value="HtpX_protease"/>
</dbReference>
<evidence type="ECO:0000256" key="12">
    <source>
        <dbReference type="SAM" id="Phobius"/>
    </source>
</evidence>
<evidence type="ECO:0000313" key="14">
    <source>
        <dbReference type="EMBL" id="MDS1270738.1"/>
    </source>
</evidence>
<keyword evidence="3" id="KW-0645">Protease</keyword>
<evidence type="ECO:0000256" key="11">
    <source>
        <dbReference type="SAM" id="MobiDB-lite"/>
    </source>
</evidence>
<evidence type="ECO:0000256" key="9">
    <source>
        <dbReference type="ARBA" id="ARBA00023049"/>
    </source>
</evidence>
<feature type="transmembrane region" description="Helical" evidence="12">
    <location>
        <begin position="30"/>
        <end position="49"/>
    </location>
</feature>
<keyword evidence="2" id="KW-1003">Cell membrane</keyword>
<evidence type="ECO:0000256" key="8">
    <source>
        <dbReference type="ARBA" id="ARBA00022989"/>
    </source>
</evidence>
<feature type="transmembrane region" description="Helical" evidence="12">
    <location>
        <begin position="748"/>
        <end position="766"/>
    </location>
</feature>
<dbReference type="PANTHER" id="PTHR43221">
    <property type="entry name" value="PROTEASE HTPX"/>
    <property type="match status" value="1"/>
</dbReference>
<keyword evidence="9 14" id="KW-0482">Metalloprotease</keyword>
<evidence type="ECO:0000256" key="7">
    <source>
        <dbReference type="ARBA" id="ARBA00022833"/>
    </source>
</evidence>
<feature type="transmembrane region" description="Helical" evidence="12">
    <location>
        <begin position="218"/>
        <end position="241"/>
    </location>
</feature>
<feature type="transmembrane region" description="Helical" evidence="12">
    <location>
        <begin position="654"/>
        <end position="676"/>
    </location>
</feature>
<feature type="region of interest" description="Disordered" evidence="11">
    <location>
        <begin position="775"/>
        <end position="794"/>
    </location>
</feature>
<dbReference type="Proteomes" id="UP001250214">
    <property type="component" value="Unassembled WGS sequence"/>
</dbReference>
<name>A0ABU2H633_9ACTN</name>
<feature type="transmembrane region" description="Helical" evidence="12">
    <location>
        <begin position="247"/>
        <end position="264"/>
    </location>
</feature>
<feature type="transmembrane region" description="Helical" evidence="12">
    <location>
        <begin position="618"/>
        <end position="642"/>
    </location>
</feature>